<gene>
    <name evidence="1" type="ORF">GBAR_LOCUS20375</name>
</gene>
<evidence type="ECO:0000313" key="2">
    <source>
        <dbReference type="Proteomes" id="UP001174909"/>
    </source>
</evidence>
<dbReference type="InterPro" id="IPR016024">
    <property type="entry name" value="ARM-type_fold"/>
</dbReference>
<accession>A0AA35SX32</accession>
<organism evidence="1 2">
    <name type="scientific">Geodia barretti</name>
    <name type="common">Barrett's horny sponge</name>
    <dbReference type="NCBI Taxonomy" id="519541"/>
    <lineage>
        <taxon>Eukaryota</taxon>
        <taxon>Metazoa</taxon>
        <taxon>Porifera</taxon>
        <taxon>Demospongiae</taxon>
        <taxon>Heteroscleromorpha</taxon>
        <taxon>Tetractinellida</taxon>
        <taxon>Astrophorina</taxon>
        <taxon>Geodiidae</taxon>
        <taxon>Geodia</taxon>
    </lineage>
</organism>
<keyword evidence="2" id="KW-1185">Reference proteome</keyword>
<proteinExistence type="predicted"/>
<dbReference type="AlphaFoldDB" id="A0AA35SX32"/>
<name>A0AA35SX32_GEOBA</name>
<reference evidence="1" key="1">
    <citation type="submission" date="2023-03" db="EMBL/GenBank/DDBJ databases">
        <authorList>
            <person name="Steffen K."/>
            <person name="Cardenas P."/>
        </authorList>
    </citation>
    <scope>NUCLEOTIDE SEQUENCE</scope>
</reference>
<dbReference type="Proteomes" id="UP001174909">
    <property type="component" value="Unassembled WGS sequence"/>
</dbReference>
<comment type="caution">
    <text evidence="1">The sequence shown here is derived from an EMBL/GenBank/DDBJ whole genome shotgun (WGS) entry which is preliminary data.</text>
</comment>
<dbReference type="SUPFAM" id="SSF48371">
    <property type="entry name" value="ARM repeat"/>
    <property type="match status" value="1"/>
</dbReference>
<evidence type="ECO:0000313" key="1">
    <source>
        <dbReference type="EMBL" id="CAI8036366.1"/>
    </source>
</evidence>
<dbReference type="EMBL" id="CASHTH010002865">
    <property type="protein sequence ID" value="CAI8036366.1"/>
    <property type="molecule type" value="Genomic_DNA"/>
</dbReference>
<protein>
    <submittedName>
        <fullName evidence="1">Phosphatidylinositol 4-kinase alpha</fullName>
    </submittedName>
</protein>
<sequence length="95" mass="10706">MQAKECVVPQVATERQTSSSAKLLTSLHSFSEAEECCTQCWTFSTNLYSLYIPWMIFFSTVPQLVQALRYDKLGFAKSYIITAAKTSQLLAHMVS</sequence>